<evidence type="ECO:0000313" key="8">
    <source>
        <dbReference type="Proteomes" id="UP000239047"/>
    </source>
</evidence>
<dbReference type="Gene3D" id="3.30.9.10">
    <property type="entry name" value="D-Amino Acid Oxidase, subunit A, domain 2"/>
    <property type="match status" value="1"/>
</dbReference>
<keyword evidence="2" id="KW-0285">Flavoprotein</keyword>
<dbReference type="GO" id="GO:0005737">
    <property type="term" value="C:cytoplasm"/>
    <property type="evidence" value="ECO:0007669"/>
    <property type="project" value="TreeGrafter"/>
</dbReference>
<reference evidence="7 8" key="1">
    <citation type="submission" date="2018-02" db="EMBL/GenBank/DDBJ databases">
        <title>Jeotgalibacillus proteolyticum sp. nov. a protease producing bacterium isolated from ocean sediments of Laizhou Bay.</title>
        <authorList>
            <person name="Li Y."/>
        </authorList>
    </citation>
    <scope>NUCLEOTIDE SEQUENCE [LARGE SCALE GENOMIC DNA]</scope>
    <source>
        <strain evidence="7 8">22-7</strain>
    </source>
</reference>
<dbReference type="AlphaFoldDB" id="A0A2S5GD31"/>
<evidence type="ECO:0000256" key="2">
    <source>
        <dbReference type="ARBA" id="ARBA00022630"/>
    </source>
</evidence>
<dbReference type="SUPFAM" id="SSF51905">
    <property type="entry name" value="FAD/NAD(P)-binding domain"/>
    <property type="match status" value="1"/>
</dbReference>
<dbReference type="Proteomes" id="UP000239047">
    <property type="component" value="Unassembled WGS sequence"/>
</dbReference>
<evidence type="ECO:0000259" key="6">
    <source>
        <dbReference type="Pfam" id="PF01266"/>
    </source>
</evidence>
<proteinExistence type="inferred from homology"/>
<comment type="cofactor">
    <cofactor evidence="1">
        <name>FAD</name>
        <dbReference type="ChEBI" id="CHEBI:57692"/>
    </cofactor>
</comment>
<protein>
    <submittedName>
        <fullName evidence="7">L-2-hydroxyglutarate oxidase</fullName>
    </submittedName>
</protein>
<dbReference type="NCBIfam" id="NF008726">
    <property type="entry name" value="PRK11728.1"/>
    <property type="match status" value="1"/>
</dbReference>
<feature type="domain" description="FAD dependent oxidoreductase" evidence="6">
    <location>
        <begin position="3"/>
        <end position="391"/>
    </location>
</feature>
<keyword evidence="3" id="KW-0274">FAD</keyword>
<evidence type="ECO:0000256" key="1">
    <source>
        <dbReference type="ARBA" id="ARBA00001974"/>
    </source>
</evidence>
<dbReference type="GO" id="GO:0047545">
    <property type="term" value="F:(S)-2-hydroxyglutarate dehydrogenase activity"/>
    <property type="evidence" value="ECO:0007669"/>
    <property type="project" value="TreeGrafter"/>
</dbReference>
<evidence type="ECO:0000256" key="4">
    <source>
        <dbReference type="ARBA" id="ARBA00023002"/>
    </source>
</evidence>
<dbReference type="RefSeq" id="WP_104057575.1">
    <property type="nucleotide sequence ID" value="NZ_PREZ01000003.1"/>
</dbReference>
<dbReference type="Pfam" id="PF01266">
    <property type="entry name" value="DAO"/>
    <property type="match status" value="1"/>
</dbReference>
<organism evidence="7 8">
    <name type="scientific">Jeotgalibacillus proteolyticus</name>
    <dbReference type="NCBI Taxonomy" id="2082395"/>
    <lineage>
        <taxon>Bacteria</taxon>
        <taxon>Bacillati</taxon>
        <taxon>Bacillota</taxon>
        <taxon>Bacilli</taxon>
        <taxon>Bacillales</taxon>
        <taxon>Caryophanaceae</taxon>
        <taxon>Jeotgalibacillus</taxon>
    </lineage>
</organism>
<comment type="similarity">
    <text evidence="5">Belongs to the L2HGDH family.</text>
</comment>
<accession>A0A2S5GD31</accession>
<dbReference type="PANTHER" id="PTHR43104">
    <property type="entry name" value="L-2-HYDROXYGLUTARATE DEHYDROGENASE, MITOCHONDRIAL"/>
    <property type="match status" value="1"/>
</dbReference>
<name>A0A2S5GD31_9BACL</name>
<dbReference type="InterPro" id="IPR036188">
    <property type="entry name" value="FAD/NAD-bd_sf"/>
</dbReference>
<evidence type="ECO:0000256" key="3">
    <source>
        <dbReference type="ARBA" id="ARBA00022827"/>
    </source>
</evidence>
<dbReference type="EMBL" id="PREZ01000003">
    <property type="protein sequence ID" value="PPA70825.1"/>
    <property type="molecule type" value="Genomic_DNA"/>
</dbReference>
<keyword evidence="8" id="KW-1185">Reference proteome</keyword>
<evidence type="ECO:0000313" key="7">
    <source>
        <dbReference type="EMBL" id="PPA70825.1"/>
    </source>
</evidence>
<gene>
    <name evidence="7" type="ORF">C4B60_08510</name>
</gene>
<dbReference type="Gene3D" id="3.50.50.60">
    <property type="entry name" value="FAD/NAD(P)-binding domain"/>
    <property type="match status" value="1"/>
</dbReference>
<dbReference type="PANTHER" id="PTHR43104:SF2">
    <property type="entry name" value="L-2-HYDROXYGLUTARATE DEHYDROGENASE, MITOCHONDRIAL"/>
    <property type="match status" value="1"/>
</dbReference>
<dbReference type="OrthoDB" id="9801699at2"/>
<comment type="caution">
    <text evidence="7">The sequence shown here is derived from an EMBL/GenBank/DDBJ whole genome shotgun (WGS) entry which is preliminary data.</text>
</comment>
<keyword evidence="4" id="KW-0560">Oxidoreductase</keyword>
<evidence type="ECO:0000256" key="5">
    <source>
        <dbReference type="ARBA" id="ARBA00037941"/>
    </source>
</evidence>
<dbReference type="InterPro" id="IPR006076">
    <property type="entry name" value="FAD-dep_OxRdtase"/>
</dbReference>
<sequence>MYDFMIIGGGIVGLSVGAAILEKDPTAKLLILEKEKKLAQHQTGRNSGVIHSGIYYKPGSFKARFAKAGSEGMRSFAEKHRIKHDICGKVIVATNQEELVHLENLYKRGIENDLPIEKLSKEQLLEKEPHVNGLEAIHVPTAGIIDYKEVSEKLAELIRNQEGQIVNEAEVMSINEGSDYVTIETNTSTYQGHYLINCAGLQSDRIAKMAGYLIDMKIVPFRGEYFMLKEEKRHLVKNLIYPVPNPNFPFLGVHFTRMINGAVDVGPNAVPAFKREAYKKTDFHLKDFSEMVTYPGFWKLAMKFPLDGMGEIYRSFVKSKFVQSAQVLLPAITSEDLVPGPAGVRAQALKQDGSLVDDFFIINGKKSIHVCNAPSPAATASLEIGRSVAERIPHLGALNEIIL</sequence>